<keyword evidence="19" id="KW-0139">CF(1)</keyword>
<name>A0A7R9BQ03_9CRUS</name>
<proteinExistence type="inferred from homology"/>
<comment type="subcellular location">
    <subcellularLocation>
        <location evidence="3">Membrane</location>
    </subcellularLocation>
    <subcellularLocation>
        <location evidence="2">Nucleus</location>
    </subcellularLocation>
</comment>
<dbReference type="Gene3D" id="3.30.710.10">
    <property type="entry name" value="Potassium Channel Kv1.1, Chain A"/>
    <property type="match status" value="1"/>
</dbReference>
<dbReference type="SUPFAM" id="SSF50615">
    <property type="entry name" value="N-terminal domain of alpha and beta subunits of F1 ATP synthase"/>
    <property type="match status" value="1"/>
</dbReference>
<dbReference type="InterPro" id="IPR027417">
    <property type="entry name" value="P-loop_NTPase"/>
</dbReference>
<dbReference type="InterPro" id="IPR044066">
    <property type="entry name" value="TRIAD_supradom"/>
</dbReference>
<dbReference type="Proteomes" id="UP000678499">
    <property type="component" value="Unassembled WGS sequence"/>
</dbReference>
<keyword evidence="11" id="KW-0547">Nucleotide-binding</keyword>
<dbReference type="InterPro" id="IPR013083">
    <property type="entry name" value="Znf_RING/FYVE/PHD"/>
</dbReference>
<dbReference type="InterPro" id="IPR047555">
    <property type="entry name" value="BRcat_RBR_TRIAD1"/>
</dbReference>
<dbReference type="Pfam" id="PF22191">
    <property type="entry name" value="IBR_1"/>
    <property type="match status" value="1"/>
</dbReference>
<evidence type="ECO:0000256" key="13">
    <source>
        <dbReference type="ARBA" id="ARBA00022781"/>
    </source>
</evidence>
<feature type="compositionally biased region" description="Basic and acidic residues" evidence="22">
    <location>
        <begin position="814"/>
        <end position="825"/>
    </location>
</feature>
<evidence type="ECO:0000256" key="12">
    <source>
        <dbReference type="ARBA" id="ARBA00022771"/>
    </source>
</evidence>
<dbReference type="PROSITE" id="PS00152">
    <property type="entry name" value="ATPASE_ALPHA_BETA"/>
    <property type="match status" value="1"/>
</dbReference>
<organism evidence="25">
    <name type="scientific">Notodromas monacha</name>
    <dbReference type="NCBI Taxonomy" id="399045"/>
    <lineage>
        <taxon>Eukaryota</taxon>
        <taxon>Metazoa</taxon>
        <taxon>Ecdysozoa</taxon>
        <taxon>Arthropoda</taxon>
        <taxon>Crustacea</taxon>
        <taxon>Oligostraca</taxon>
        <taxon>Ostracoda</taxon>
        <taxon>Podocopa</taxon>
        <taxon>Podocopida</taxon>
        <taxon>Cypridocopina</taxon>
        <taxon>Cypridoidea</taxon>
        <taxon>Cyprididae</taxon>
        <taxon>Notodromas</taxon>
    </lineage>
</organism>
<feature type="compositionally biased region" description="Basic residues" evidence="22">
    <location>
        <begin position="760"/>
        <end position="770"/>
    </location>
</feature>
<dbReference type="InterPro" id="IPR004100">
    <property type="entry name" value="ATPase_F1/V1/A1_a/bsu_N"/>
</dbReference>
<comment type="similarity">
    <text evidence="4">Belongs to the RBR family. Ariadne subfamily.</text>
</comment>
<sequence length="1974" mass="219630">MACLVNGEPPPLSFSSGESRADSDGRSSISPGGCVCPTPMNASSPGKSCGYELYKAEIPNHTDSPPKVSRSCHGPRVPVFPPLDLNDRGYMCSISLTQSIRKCVAPPLPVNGLTLLVALIERTCRPISNASCWELVAAESRSCSKPSHKMASSGEEISDEEYDWDYYRGEDDPEETEASSSDPEHFAYECLNVEAIERLFNESVDAVSNAFNIKPSLARPLLHGYQWDLKAVLSEGAENLDGVLVKTHVKPVTCNEPGGAQQVGGFMLCPVCISKNPKECFASLACKHMFCKDCWATHFETQVRCGTSTGISCMAQSCGVLAPEDFVLPLLSLASLREQYQYLAFCDHVKAYPLLRFCPGPKCSKIIKVREAEAKRIICVSCKTSFCFRCSCDYHAPASCEVIKKWLTKCADDSETANYISALTKDCPKCNVCIEKNGGCNHMQCSKCKHDFCWMCLGPWKSHGTEYYGCSRYNENPNIACESASAKAREALKKYLFYYERWENHAKSLKLEENTTKRIKQRIQEKVMAGQGTWIDWQYLLEATSLLAKCRYSLQYTYAYAYYLEPGPLKELFEYQQSQLETEIENLSWKIERAESTDRGDIESQMCVAEKRRATLFKDFYCGCASQSQMLNASPATLWKNVLDVSRLEASKDARLVCVGGEGVPANRVVLAAQSPYFRRLLESQTTETLAGVGRVLWLHEPDLPADVVRLVVDRLHGKHISLTSNNREIFENILRKWEVYGKEQEVNGFPEPSRSPSQKSHRASFKARISRLGVQPTRASITNTSSSFSPNKHQLPQNRQDRAILNSKVRKFRVNEKSNGEKVRIIQKTRGSNKGATEKKRDDSSSKKSSRIPVRDSENKIQVAENTLPAKERRVKNVLQGQEILEVPQIEEELPFRPIPYTIDLVRKMVLKRSSAFELKVNLDVCQTDVSEMESDETYEHLEEEDDVKPVQPTHETRRFPMHPGHIEVNVERIEANIWKGRRTIAPFAWAYICEYCGHVTKGVRANDLAELRIHVIGHERPPDVNGVRQRSDLLSLLEYFNYDVSAGECILPVDINNMTISSVAGGSSMDVNEVDSGDEDVYDELMSRALWVDPDAIDKINEIDMDLQFPTSAEEYLAFVRREARALPQVFRAEPPETKCRGKDWKPAMFDFPFVTLIPAPEGFEADEAWDSERIHQFSKLREAVDMFRQSYANNSSLRNSMIKLRRIKSKEWMSRAFPDASSVSEDAEDVSTDSEADERGRINAMPLTPMCTVFWPKPDRSCGAGILTHLDKDSMEGNRCLDESETRIGTEPLVSIIASIPQVRVRELLDLHVERMRDIGFSHFQGSWLFALLCAIKKPLLAETTSTLRELAKLCSIYRARLVGGLTPCARGSGAGCIYSRCDTMFLVRRSASLAHQLPRSARKINKNAIAALVLNGSAKHAELRERNFATGNVAKAAEVSSILEDRILGASTKIDLEETGRVLSIGDGIARVYGLKNIQAEEMVEFSSGLKGMALNLEPDNVGVVVFGNDKLIKEGDIVKRTGAIVDVPVGDDLLGRVVDALGNAIDGKGPVKSQSRSRVGVKAPGIIPRISVREPMQSGIKAVDSLVPIGRGQRELIIGDRQTGKTAIAIDTIINQKRFNDGADEKKKLYCIYVAIGQKRSTVAQIVKRLTDSDAMRYTIVVSATASDAAPLQYLAPYTGCALGEHFRDNGKHALIIFDDLSKQAVAYRQMSLLLRRPPGREAYPGDVFYLHSRLLERAAKMNETHGGGSLTALPVIETQAGDVSAYIPTNVISITDGQIFLETELFYKGIRPAINVGLSVSRVGSAAQTKAMKQVAGSMKLELAQYREVAAFAQFGSDLDAATQQLLNRGVRLTELLKQGQYGVLELPLCTLVSLVDHFYRLFVEMIVTAIVPMAIEEQVAIIYCGVRGFLDKVDPAKITAFEKDFKAHILSSHKDILETIAKDGQLTPETDGKLKKVVSDFVSGWSG</sequence>
<dbReference type="Gene3D" id="3.30.40.10">
    <property type="entry name" value="Zinc/RING finger domain, C3HC4 (zinc finger)"/>
    <property type="match status" value="1"/>
</dbReference>
<evidence type="ECO:0000313" key="25">
    <source>
        <dbReference type="EMBL" id="CAD7279361.1"/>
    </source>
</evidence>
<dbReference type="Gene3D" id="1.20.150.20">
    <property type="entry name" value="ATP synthase alpha/beta chain, C-terminal domain"/>
    <property type="match status" value="2"/>
</dbReference>
<dbReference type="SUPFAM" id="SSF57850">
    <property type="entry name" value="RING/U-box"/>
    <property type="match status" value="3"/>
</dbReference>
<evidence type="ECO:0000256" key="3">
    <source>
        <dbReference type="ARBA" id="ARBA00004370"/>
    </source>
</evidence>
<dbReference type="Pfam" id="PF00006">
    <property type="entry name" value="ATP-synt_ab"/>
    <property type="match status" value="1"/>
</dbReference>
<reference evidence="25" key="1">
    <citation type="submission" date="2020-11" db="EMBL/GenBank/DDBJ databases">
        <authorList>
            <person name="Tran Van P."/>
        </authorList>
    </citation>
    <scope>NUCLEOTIDE SEQUENCE</scope>
</reference>
<evidence type="ECO:0000256" key="5">
    <source>
        <dbReference type="ARBA" id="ARBA00008936"/>
    </source>
</evidence>
<dbReference type="GO" id="GO:0005634">
    <property type="term" value="C:nucleus"/>
    <property type="evidence" value="ECO:0007669"/>
    <property type="project" value="UniProtKB-SubCell"/>
</dbReference>
<dbReference type="EMBL" id="OA883642">
    <property type="protein sequence ID" value="CAD7279361.1"/>
    <property type="molecule type" value="Genomic_DNA"/>
</dbReference>
<evidence type="ECO:0000256" key="7">
    <source>
        <dbReference type="ARBA" id="ARBA00022448"/>
    </source>
</evidence>
<keyword evidence="7" id="KW-0813">Transport</keyword>
<dbReference type="GO" id="GO:0043531">
    <property type="term" value="F:ADP binding"/>
    <property type="evidence" value="ECO:0007669"/>
    <property type="project" value="TreeGrafter"/>
</dbReference>
<dbReference type="InterPro" id="IPR045840">
    <property type="entry name" value="Ariadne"/>
</dbReference>
<dbReference type="PROSITE" id="PS00518">
    <property type="entry name" value="ZF_RING_1"/>
    <property type="match status" value="1"/>
</dbReference>
<dbReference type="NCBIfam" id="NF009884">
    <property type="entry name" value="PRK13343.1"/>
    <property type="match status" value="1"/>
</dbReference>
<comment type="catalytic activity">
    <reaction evidence="1">
        <text>[E2 ubiquitin-conjugating enzyme]-S-ubiquitinyl-L-cysteine + [acceptor protein]-L-lysine = [E2 ubiquitin-conjugating enzyme]-L-cysteine + [acceptor protein]-N(6)-ubiquitinyl-L-lysine.</text>
        <dbReference type="EC" id="2.3.2.31"/>
    </reaction>
</comment>
<dbReference type="Pfam" id="PF04938">
    <property type="entry name" value="SIP1"/>
    <property type="match status" value="1"/>
</dbReference>
<keyword evidence="17" id="KW-0406">Ion transport</keyword>
<evidence type="ECO:0000256" key="9">
    <source>
        <dbReference type="ARBA" id="ARBA00022723"/>
    </source>
</evidence>
<evidence type="ECO:0000259" key="24">
    <source>
        <dbReference type="PROSITE" id="PS51873"/>
    </source>
</evidence>
<dbReference type="InterPro" id="IPR036121">
    <property type="entry name" value="ATPase_F1/V1/A1_a/bsu_N_sf"/>
</dbReference>
<dbReference type="InterPro" id="IPR011333">
    <property type="entry name" value="SKP1/BTB/POZ_sf"/>
</dbReference>
<feature type="compositionally biased region" description="Basic and acidic residues" evidence="22">
    <location>
        <begin position="837"/>
        <end position="847"/>
    </location>
</feature>
<dbReference type="Pfam" id="PF00651">
    <property type="entry name" value="BTB"/>
    <property type="match status" value="1"/>
</dbReference>
<evidence type="ECO:0000256" key="1">
    <source>
        <dbReference type="ARBA" id="ARBA00001798"/>
    </source>
</evidence>
<dbReference type="InterPro" id="IPR035426">
    <property type="entry name" value="Gemin2/Brr1"/>
</dbReference>
<evidence type="ECO:0000256" key="11">
    <source>
        <dbReference type="ARBA" id="ARBA00022741"/>
    </source>
</evidence>
<evidence type="ECO:0000256" key="20">
    <source>
        <dbReference type="ARBA" id="ARBA00023242"/>
    </source>
</evidence>
<evidence type="ECO:0000256" key="8">
    <source>
        <dbReference type="ARBA" id="ARBA00022679"/>
    </source>
</evidence>
<dbReference type="SMART" id="SM00225">
    <property type="entry name" value="BTB"/>
    <property type="match status" value="1"/>
</dbReference>
<dbReference type="SUPFAM" id="SSF47917">
    <property type="entry name" value="C-terminal domain of alpha and beta subunits of F1 ATP synthase"/>
    <property type="match status" value="1"/>
</dbReference>
<dbReference type="OrthoDB" id="9805536at2759"/>
<dbReference type="FunFam" id="1.20.120.1750:FF:000004">
    <property type="entry name" value="RBR-type E3 ubiquitin transferase"/>
    <property type="match status" value="1"/>
</dbReference>
<dbReference type="PANTHER" id="PTHR48082:SF2">
    <property type="entry name" value="ATP SYNTHASE SUBUNIT ALPHA, MITOCHONDRIAL"/>
    <property type="match status" value="1"/>
</dbReference>
<dbReference type="FunFam" id="3.40.50.300:FF:002432">
    <property type="entry name" value="ATP synthase subunit alpha, mitochondrial"/>
    <property type="match status" value="1"/>
</dbReference>
<keyword evidence="14" id="KW-0833">Ubl conjugation pathway</keyword>
<dbReference type="InterPro" id="IPR017907">
    <property type="entry name" value="Znf_RING_CS"/>
</dbReference>
<dbReference type="SUPFAM" id="SSF54695">
    <property type="entry name" value="POZ domain"/>
    <property type="match status" value="1"/>
</dbReference>
<dbReference type="GO" id="GO:0000387">
    <property type="term" value="P:spliceosomal snRNP assembly"/>
    <property type="evidence" value="ECO:0007669"/>
    <property type="project" value="InterPro"/>
</dbReference>
<dbReference type="SUPFAM" id="SSF52540">
    <property type="entry name" value="P-loop containing nucleoside triphosphate hydrolases"/>
    <property type="match status" value="1"/>
</dbReference>
<keyword evidence="16" id="KW-0067">ATP-binding</keyword>
<keyword evidence="9" id="KW-0479">Metal-binding</keyword>
<dbReference type="InterPro" id="IPR023366">
    <property type="entry name" value="ATP_synth_asu-like_sf"/>
</dbReference>
<evidence type="ECO:0000256" key="14">
    <source>
        <dbReference type="ARBA" id="ARBA00022786"/>
    </source>
</evidence>
<feature type="compositionally biased region" description="Polar residues" evidence="22">
    <location>
        <begin position="778"/>
        <end position="799"/>
    </location>
</feature>
<evidence type="ECO:0000256" key="10">
    <source>
        <dbReference type="ARBA" id="ARBA00022737"/>
    </source>
</evidence>
<dbReference type="EMBL" id="CAJPEX010001605">
    <property type="protein sequence ID" value="CAG0919513.1"/>
    <property type="molecule type" value="Genomic_DNA"/>
</dbReference>
<dbReference type="InterPro" id="IPR005294">
    <property type="entry name" value="ATP_synth_F1_asu"/>
</dbReference>
<dbReference type="InterPro" id="IPR020003">
    <property type="entry name" value="ATPase_a/bsu_AS"/>
</dbReference>
<dbReference type="InterPro" id="IPR000210">
    <property type="entry name" value="BTB/POZ_dom"/>
</dbReference>
<dbReference type="InterPro" id="IPR033732">
    <property type="entry name" value="ATP_synth_F1_a_nt-bd_dom"/>
</dbReference>
<evidence type="ECO:0000256" key="22">
    <source>
        <dbReference type="SAM" id="MobiDB-lite"/>
    </source>
</evidence>
<evidence type="ECO:0000256" key="17">
    <source>
        <dbReference type="ARBA" id="ARBA00023065"/>
    </source>
</evidence>
<evidence type="ECO:0000256" key="2">
    <source>
        <dbReference type="ARBA" id="ARBA00004123"/>
    </source>
</evidence>
<dbReference type="CDD" id="cd18113">
    <property type="entry name" value="ATP-synt_F1_alpha_C"/>
    <property type="match status" value="1"/>
</dbReference>
<dbReference type="GO" id="GO:0046933">
    <property type="term" value="F:proton-transporting ATP synthase activity, rotational mechanism"/>
    <property type="evidence" value="ECO:0007669"/>
    <property type="project" value="InterPro"/>
</dbReference>
<dbReference type="Pfam" id="PF00306">
    <property type="entry name" value="ATP-synt_ab_C"/>
    <property type="match status" value="2"/>
</dbReference>
<dbReference type="Gene3D" id="3.40.50.300">
    <property type="entry name" value="P-loop containing nucleotide triphosphate hydrolases"/>
    <property type="match status" value="1"/>
</dbReference>
<dbReference type="SMART" id="SM00647">
    <property type="entry name" value="IBR"/>
    <property type="match status" value="2"/>
</dbReference>
<dbReference type="InterPro" id="IPR000194">
    <property type="entry name" value="ATPase_F1/V1/A1_a/bsu_nucl-bd"/>
</dbReference>
<dbReference type="EC" id="2.3.2.31" evidence="6"/>
<feature type="domain" description="BTB" evidence="23">
    <location>
        <begin position="652"/>
        <end position="725"/>
    </location>
</feature>
<evidence type="ECO:0000256" key="4">
    <source>
        <dbReference type="ARBA" id="ARBA00005884"/>
    </source>
</evidence>
<protein>
    <recommendedName>
        <fullName evidence="6">RBR-type E3 ubiquitin transferase</fullName>
        <ecNumber evidence="6">2.3.2.31</ecNumber>
    </recommendedName>
</protein>
<dbReference type="CDD" id="cd01132">
    <property type="entry name" value="F1-ATPase_alpha_CD"/>
    <property type="match status" value="1"/>
</dbReference>
<dbReference type="CDD" id="cd18116">
    <property type="entry name" value="ATP-synt_F1_alpha_N"/>
    <property type="match status" value="1"/>
</dbReference>
<dbReference type="CDD" id="cd20360">
    <property type="entry name" value="Rcat_RBR_TRIAD1"/>
    <property type="match status" value="1"/>
</dbReference>
<dbReference type="NCBIfam" id="TIGR00962">
    <property type="entry name" value="atpA"/>
    <property type="match status" value="1"/>
</dbReference>
<keyword evidence="20" id="KW-0539">Nucleus</keyword>
<dbReference type="InterPro" id="IPR047556">
    <property type="entry name" value="Rcat_RBR_TRIAD1"/>
</dbReference>
<evidence type="ECO:0000256" key="19">
    <source>
        <dbReference type="ARBA" id="ARBA00023196"/>
    </source>
</evidence>
<keyword evidence="18" id="KW-0472">Membrane</keyword>
<keyword evidence="21" id="KW-0066">ATP synthesis</keyword>
<keyword evidence="10" id="KW-0677">Repeat</keyword>
<evidence type="ECO:0000256" key="18">
    <source>
        <dbReference type="ARBA" id="ARBA00023136"/>
    </source>
</evidence>
<dbReference type="Gene3D" id="1.20.58.1070">
    <property type="match status" value="1"/>
</dbReference>
<dbReference type="Gene3D" id="1.20.120.1750">
    <property type="match status" value="1"/>
</dbReference>
<feature type="region of interest" description="Disordered" evidence="22">
    <location>
        <begin position="747"/>
        <end position="859"/>
    </location>
</feature>
<dbReference type="CDD" id="cd16773">
    <property type="entry name" value="RING-HC_RBR_TRIAD1"/>
    <property type="match status" value="1"/>
</dbReference>
<keyword evidence="13" id="KW-0375">Hydrogen ion transport</keyword>
<dbReference type="InterPro" id="IPR000793">
    <property type="entry name" value="ATP_synth_asu_C"/>
</dbReference>
<keyword evidence="26" id="KW-1185">Reference proteome</keyword>
<dbReference type="CDD" id="cd20344">
    <property type="entry name" value="BRcat_RBR_TRIAD1"/>
    <property type="match status" value="1"/>
</dbReference>
<gene>
    <name evidence="25" type="ORF">NMOB1V02_LOCUS7034</name>
</gene>
<dbReference type="InterPro" id="IPR038376">
    <property type="entry name" value="ATP_synth_asu_C_sf"/>
</dbReference>
<dbReference type="GO" id="GO:0005524">
    <property type="term" value="F:ATP binding"/>
    <property type="evidence" value="ECO:0007669"/>
    <property type="project" value="UniProtKB-KW"/>
</dbReference>
<dbReference type="CDD" id="cd18186">
    <property type="entry name" value="BTB_POZ_ZBTB_KLHL-like"/>
    <property type="match status" value="1"/>
</dbReference>
<keyword evidence="12" id="KW-0863">Zinc-finger</keyword>
<dbReference type="Pfam" id="PF02874">
    <property type="entry name" value="ATP-synt_ab_N"/>
    <property type="match status" value="1"/>
</dbReference>
<evidence type="ECO:0000256" key="6">
    <source>
        <dbReference type="ARBA" id="ARBA00012251"/>
    </source>
</evidence>
<comment type="similarity">
    <text evidence="5">Belongs to the ATPase alpha/beta chains family.</text>
</comment>
<dbReference type="PROSITE" id="PS50097">
    <property type="entry name" value="BTB"/>
    <property type="match status" value="1"/>
</dbReference>
<dbReference type="Pfam" id="PF01485">
    <property type="entry name" value="IBR"/>
    <property type="match status" value="1"/>
</dbReference>
<accession>A0A7R9BQ03</accession>
<feature type="region of interest" description="Disordered" evidence="22">
    <location>
        <begin position="1"/>
        <end position="32"/>
    </location>
</feature>
<dbReference type="Gene3D" id="2.40.30.20">
    <property type="match status" value="1"/>
</dbReference>
<evidence type="ECO:0000313" key="26">
    <source>
        <dbReference type="Proteomes" id="UP000678499"/>
    </source>
</evidence>
<dbReference type="InterPro" id="IPR002867">
    <property type="entry name" value="IBR_dom"/>
</dbReference>
<evidence type="ECO:0000256" key="16">
    <source>
        <dbReference type="ARBA" id="ARBA00022840"/>
    </source>
</evidence>
<evidence type="ECO:0000259" key="23">
    <source>
        <dbReference type="PROSITE" id="PS50097"/>
    </source>
</evidence>
<evidence type="ECO:0000256" key="15">
    <source>
        <dbReference type="ARBA" id="ARBA00022833"/>
    </source>
</evidence>
<feature type="domain" description="RING-type" evidence="24">
    <location>
        <begin position="265"/>
        <end position="474"/>
    </location>
</feature>
<dbReference type="PROSITE" id="PS51873">
    <property type="entry name" value="TRIAD"/>
    <property type="match status" value="1"/>
</dbReference>
<evidence type="ECO:0000256" key="21">
    <source>
        <dbReference type="ARBA" id="ARBA00023310"/>
    </source>
</evidence>
<dbReference type="FunFam" id="2.40.30.20:FF:000001">
    <property type="entry name" value="ATP synthase subunit alpha"/>
    <property type="match status" value="1"/>
</dbReference>
<dbReference type="GO" id="GO:0061630">
    <property type="term" value="F:ubiquitin protein ligase activity"/>
    <property type="evidence" value="ECO:0007669"/>
    <property type="project" value="UniProtKB-EC"/>
</dbReference>
<dbReference type="GO" id="GO:0045259">
    <property type="term" value="C:proton-transporting ATP synthase complex"/>
    <property type="evidence" value="ECO:0007669"/>
    <property type="project" value="UniProtKB-KW"/>
</dbReference>
<keyword evidence="15" id="KW-0862">Zinc</keyword>
<dbReference type="GO" id="GO:0008270">
    <property type="term" value="F:zinc ion binding"/>
    <property type="evidence" value="ECO:0007669"/>
    <property type="project" value="UniProtKB-KW"/>
</dbReference>
<dbReference type="Pfam" id="PF19422">
    <property type="entry name" value="Ariadne"/>
    <property type="match status" value="1"/>
</dbReference>
<keyword evidence="8" id="KW-0808">Transferase</keyword>
<dbReference type="HAMAP" id="MF_01346">
    <property type="entry name" value="ATP_synth_alpha_bact"/>
    <property type="match status" value="1"/>
</dbReference>
<dbReference type="PANTHER" id="PTHR48082">
    <property type="entry name" value="ATP SYNTHASE SUBUNIT ALPHA, MITOCHONDRIAL"/>
    <property type="match status" value="1"/>
</dbReference>